<dbReference type="AlphaFoldDB" id="A0A8X7BFW2"/>
<name>A0A8X7BFW2_TRICX</name>
<dbReference type="Proteomes" id="UP000887159">
    <property type="component" value="Unassembled WGS sequence"/>
</dbReference>
<evidence type="ECO:0000256" key="1">
    <source>
        <dbReference type="SAM" id="MobiDB-lite"/>
    </source>
</evidence>
<organism evidence="2 3">
    <name type="scientific">Trichonephila clavipes</name>
    <name type="common">Golden silk orbweaver</name>
    <name type="synonym">Nephila clavipes</name>
    <dbReference type="NCBI Taxonomy" id="2585209"/>
    <lineage>
        <taxon>Eukaryota</taxon>
        <taxon>Metazoa</taxon>
        <taxon>Ecdysozoa</taxon>
        <taxon>Arthropoda</taxon>
        <taxon>Chelicerata</taxon>
        <taxon>Arachnida</taxon>
        <taxon>Araneae</taxon>
        <taxon>Araneomorphae</taxon>
        <taxon>Entelegynae</taxon>
        <taxon>Araneoidea</taxon>
        <taxon>Nephilidae</taxon>
        <taxon>Trichonephila</taxon>
    </lineage>
</organism>
<protein>
    <submittedName>
        <fullName evidence="2">Uncharacterized protein</fullName>
    </submittedName>
</protein>
<accession>A0A8X7BFW2</accession>
<keyword evidence="3" id="KW-1185">Reference proteome</keyword>
<evidence type="ECO:0000313" key="2">
    <source>
        <dbReference type="EMBL" id="GFY28892.1"/>
    </source>
</evidence>
<dbReference type="SUPFAM" id="SSF50630">
    <property type="entry name" value="Acid proteases"/>
    <property type="match status" value="1"/>
</dbReference>
<dbReference type="InterPro" id="IPR021109">
    <property type="entry name" value="Peptidase_aspartic_dom_sf"/>
</dbReference>
<dbReference type="Gene3D" id="2.40.70.10">
    <property type="entry name" value="Acid Proteases"/>
    <property type="match status" value="1"/>
</dbReference>
<feature type="region of interest" description="Disordered" evidence="1">
    <location>
        <begin position="76"/>
        <end position="101"/>
    </location>
</feature>
<gene>
    <name evidence="2" type="primary">NCL1_45524</name>
    <name evidence="2" type="ORF">TNCV_4720231</name>
</gene>
<evidence type="ECO:0000313" key="3">
    <source>
        <dbReference type="Proteomes" id="UP000887159"/>
    </source>
</evidence>
<comment type="caution">
    <text evidence="2">The sequence shown here is derived from an EMBL/GenBank/DDBJ whole genome shotgun (WGS) entry which is preliminary data.</text>
</comment>
<dbReference type="EMBL" id="BMAU01021387">
    <property type="protein sequence ID" value="GFY28892.1"/>
    <property type="molecule type" value="Genomic_DNA"/>
</dbReference>
<proteinExistence type="predicted"/>
<reference evidence="2" key="1">
    <citation type="submission" date="2020-08" db="EMBL/GenBank/DDBJ databases">
        <title>Multicomponent nature underlies the extraordinary mechanical properties of spider dragline silk.</title>
        <authorList>
            <person name="Kono N."/>
            <person name="Nakamura H."/>
            <person name="Mori M."/>
            <person name="Yoshida Y."/>
            <person name="Ohtoshi R."/>
            <person name="Malay A.D."/>
            <person name="Moran D.A.P."/>
            <person name="Tomita M."/>
            <person name="Numata K."/>
            <person name="Arakawa K."/>
        </authorList>
    </citation>
    <scope>NUCLEOTIDE SEQUENCE</scope>
</reference>
<sequence length="264" mass="31267">MLNVEVGMSVRCLLMTINGGIREIRKFYYRPSNNRNNHGGNYETGRQIDQCFKSRNGLNKDDQRFDRGYQSENRVQSENFSLGDRRNRGSSKNFRRGDQRQGSRINVLRVRDEQNDQSLSVKEVPIKLSAICMSSVELPYVPILLNYTFAKALWDTGAEKSFISEDIYQKYFFYKQVKKIAFLSDHAQGAKCQNFGIIELNVRIKEFVKPWMFRTLADFEYPCILGVTSLVDRILSYILIRKRWRFRIDRLKKLLQRLRKEMWK</sequence>